<dbReference type="Proteomes" id="UP000694555">
    <property type="component" value="Unplaced"/>
</dbReference>
<dbReference type="AlphaFoldDB" id="A0A8B9YYY2"/>
<evidence type="ECO:0000256" key="1">
    <source>
        <dbReference type="SAM" id="MobiDB-lite"/>
    </source>
</evidence>
<feature type="region of interest" description="Disordered" evidence="1">
    <location>
        <begin position="21"/>
        <end position="59"/>
    </location>
</feature>
<evidence type="ECO:0000313" key="2">
    <source>
        <dbReference type="Ensembl" id="ENSBJAP00000000214.1"/>
    </source>
</evidence>
<name>A0A8B9YYY2_9AVES</name>
<evidence type="ECO:0000313" key="3">
    <source>
        <dbReference type="Proteomes" id="UP000694555"/>
    </source>
</evidence>
<accession>A0A8B9YYY2</accession>
<reference evidence="2" key="1">
    <citation type="submission" date="2025-08" db="UniProtKB">
        <authorList>
            <consortium name="Ensembl"/>
        </authorList>
    </citation>
    <scope>IDENTIFICATION</scope>
</reference>
<organism evidence="2 3">
    <name type="scientific">Buteo japonicus</name>
    <dbReference type="NCBI Taxonomy" id="224669"/>
    <lineage>
        <taxon>Eukaryota</taxon>
        <taxon>Metazoa</taxon>
        <taxon>Chordata</taxon>
        <taxon>Craniata</taxon>
        <taxon>Vertebrata</taxon>
        <taxon>Euteleostomi</taxon>
        <taxon>Archelosauria</taxon>
        <taxon>Archosauria</taxon>
        <taxon>Dinosauria</taxon>
        <taxon>Saurischia</taxon>
        <taxon>Theropoda</taxon>
        <taxon>Coelurosauria</taxon>
        <taxon>Aves</taxon>
        <taxon>Neognathae</taxon>
        <taxon>Neoaves</taxon>
        <taxon>Telluraves</taxon>
        <taxon>Accipitrimorphae</taxon>
        <taxon>Accipitriformes</taxon>
        <taxon>Accipitridae</taxon>
        <taxon>Accipitrinae</taxon>
        <taxon>Buteo</taxon>
    </lineage>
</organism>
<sequence length="59" mass="6340">MASNSIFDSFATYSSAFLRGDRGRRRCSRRSQGWGRDGGKEGKSGPASPAPSWIHHAGA</sequence>
<keyword evidence="3" id="KW-1185">Reference proteome</keyword>
<reference evidence="2" key="2">
    <citation type="submission" date="2025-09" db="UniProtKB">
        <authorList>
            <consortium name="Ensembl"/>
        </authorList>
    </citation>
    <scope>IDENTIFICATION</scope>
</reference>
<protein>
    <submittedName>
        <fullName evidence="2">Uncharacterized protein</fullName>
    </submittedName>
</protein>
<proteinExistence type="predicted"/>
<dbReference type="Ensembl" id="ENSBJAT00000000224.1">
    <property type="protein sequence ID" value="ENSBJAP00000000214.1"/>
    <property type="gene ID" value="ENSBJAG00000000198.1"/>
</dbReference>